<reference evidence="3 4" key="1">
    <citation type="submission" date="2016-10" db="EMBL/GenBank/DDBJ databases">
        <authorList>
            <person name="de Groot N.N."/>
        </authorList>
    </citation>
    <scope>NUCLEOTIDE SEQUENCE [LARGE SCALE GENOMIC DNA]</scope>
    <source>
        <strain evidence="3 4">DSM 21001</strain>
    </source>
</reference>
<evidence type="ECO:0000259" key="2">
    <source>
        <dbReference type="Pfam" id="PF03061"/>
    </source>
</evidence>
<dbReference type="InterPro" id="IPR003736">
    <property type="entry name" value="PAAI_dom"/>
</dbReference>
<sequence length="161" mass="17546">MTGTNHPLPVLEYLTRQVDGRLSPEDATHMLYPTAISRLLAFRIVEVAEAMAVVELDADATIHGNQQGTVHGGLLCELADAAIGTAHSTLMDTGETFTTIDLKAAFLRPVWQSRLRAHARATHKGRTISHYLCEIEREDGKVVASISSAVMTLRGERAEGR</sequence>
<name>A0A1I6ME20_9BACT</name>
<dbReference type="InterPro" id="IPR029069">
    <property type="entry name" value="HotDog_dom_sf"/>
</dbReference>
<dbReference type="InterPro" id="IPR052723">
    <property type="entry name" value="Acyl-CoA_thioesterase_PaaI"/>
</dbReference>
<keyword evidence="4" id="KW-1185">Reference proteome</keyword>
<gene>
    <name evidence="3" type="ORF">SAMN05421771_2431</name>
</gene>
<dbReference type="CDD" id="cd03443">
    <property type="entry name" value="PaaI_thioesterase"/>
    <property type="match status" value="1"/>
</dbReference>
<organism evidence="3 4">
    <name type="scientific">Granulicella pectinivorans</name>
    <dbReference type="NCBI Taxonomy" id="474950"/>
    <lineage>
        <taxon>Bacteria</taxon>
        <taxon>Pseudomonadati</taxon>
        <taxon>Acidobacteriota</taxon>
        <taxon>Terriglobia</taxon>
        <taxon>Terriglobales</taxon>
        <taxon>Acidobacteriaceae</taxon>
        <taxon>Granulicella</taxon>
    </lineage>
</organism>
<dbReference type="GO" id="GO:0016289">
    <property type="term" value="F:acyl-CoA hydrolase activity"/>
    <property type="evidence" value="ECO:0007669"/>
    <property type="project" value="UniProtKB-ARBA"/>
</dbReference>
<evidence type="ECO:0000313" key="3">
    <source>
        <dbReference type="EMBL" id="SFS13955.1"/>
    </source>
</evidence>
<dbReference type="Proteomes" id="UP000199024">
    <property type="component" value="Unassembled WGS sequence"/>
</dbReference>
<dbReference type="Gene3D" id="3.10.129.10">
    <property type="entry name" value="Hotdog Thioesterase"/>
    <property type="match status" value="1"/>
</dbReference>
<dbReference type="PANTHER" id="PTHR42856">
    <property type="entry name" value="ACYL-COENZYME A THIOESTERASE PAAI"/>
    <property type="match status" value="1"/>
</dbReference>
<accession>A0A1I6ME20</accession>
<dbReference type="AlphaFoldDB" id="A0A1I6ME20"/>
<feature type="domain" description="Thioesterase" evidence="2">
    <location>
        <begin position="67"/>
        <end position="144"/>
    </location>
</feature>
<dbReference type="Pfam" id="PF03061">
    <property type="entry name" value="4HBT"/>
    <property type="match status" value="1"/>
</dbReference>
<dbReference type="SUPFAM" id="SSF54637">
    <property type="entry name" value="Thioesterase/thiol ester dehydrase-isomerase"/>
    <property type="match status" value="1"/>
</dbReference>
<evidence type="ECO:0000256" key="1">
    <source>
        <dbReference type="ARBA" id="ARBA00022801"/>
    </source>
</evidence>
<evidence type="ECO:0000313" key="4">
    <source>
        <dbReference type="Proteomes" id="UP000199024"/>
    </source>
</evidence>
<dbReference type="PANTHER" id="PTHR42856:SF1">
    <property type="entry name" value="ACYL-COENZYME A THIOESTERASE PAAI"/>
    <property type="match status" value="1"/>
</dbReference>
<dbReference type="NCBIfam" id="TIGR00369">
    <property type="entry name" value="unchar_dom_1"/>
    <property type="match status" value="1"/>
</dbReference>
<dbReference type="EMBL" id="FOZL01000001">
    <property type="protein sequence ID" value="SFS13955.1"/>
    <property type="molecule type" value="Genomic_DNA"/>
</dbReference>
<keyword evidence="1" id="KW-0378">Hydrolase</keyword>
<protein>
    <submittedName>
        <fullName evidence="3">Uncharacterized domain 1-containing protein</fullName>
    </submittedName>
</protein>
<dbReference type="InterPro" id="IPR006683">
    <property type="entry name" value="Thioestr_dom"/>
</dbReference>
<dbReference type="OrthoDB" id="286702at2"/>
<dbReference type="RefSeq" id="WP_089839370.1">
    <property type="nucleotide sequence ID" value="NZ_FOZL01000001.1"/>
</dbReference>
<dbReference type="STRING" id="474950.SAMN05421771_2431"/>
<proteinExistence type="predicted"/>